<evidence type="ECO:0000313" key="12">
    <source>
        <dbReference type="Proteomes" id="UP001497444"/>
    </source>
</evidence>
<dbReference type="EMBL" id="OZ020106">
    <property type="protein sequence ID" value="CAK9257920.1"/>
    <property type="molecule type" value="Genomic_DNA"/>
</dbReference>
<gene>
    <name evidence="11" type="ORF">CSSPJE1EN1_LOCUS3398</name>
</gene>
<dbReference type="PANTHER" id="PTHR10766:SF55">
    <property type="entry name" value="TRANSMEMBRANE 9 SUPERFAMILY MEMBER 4"/>
    <property type="match status" value="1"/>
</dbReference>
<evidence type="ECO:0000313" key="11">
    <source>
        <dbReference type="EMBL" id="CAK9257920.1"/>
    </source>
</evidence>
<feature type="transmembrane region" description="Helical" evidence="10">
    <location>
        <begin position="33"/>
        <end position="51"/>
    </location>
</feature>
<evidence type="ECO:0000256" key="2">
    <source>
        <dbReference type="ARBA" id="ARBA00004653"/>
    </source>
</evidence>
<evidence type="ECO:0000256" key="4">
    <source>
        <dbReference type="ARBA" id="ARBA00022692"/>
    </source>
</evidence>
<dbReference type="PANTHER" id="PTHR10766">
    <property type="entry name" value="TRANSMEMBRANE 9 SUPERFAMILY PROTEIN"/>
    <property type="match status" value="1"/>
</dbReference>
<evidence type="ECO:0000256" key="10">
    <source>
        <dbReference type="RuleBase" id="RU363079"/>
    </source>
</evidence>
<evidence type="ECO:0000256" key="7">
    <source>
        <dbReference type="ARBA" id="ARBA00022989"/>
    </source>
</evidence>
<keyword evidence="8" id="KW-0333">Golgi apparatus</keyword>
<feature type="transmembrane region" description="Helical" evidence="10">
    <location>
        <begin position="81"/>
        <end position="107"/>
    </location>
</feature>
<evidence type="ECO:0000256" key="3">
    <source>
        <dbReference type="ARBA" id="ARBA00005227"/>
    </source>
</evidence>
<comment type="similarity">
    <text evidence="3 10">Belongs to the nonaspanin (TM9SF) (TC 9.A.2) family.</text>
</comment>
<feature type="transmembrane region" description="Helical" evidence="10">
    <location>
        <begin position="119"/>
        <end position="142"/>
    </location>
</feature>
<accession>A0ABP0VX08</accession>
<comment type="caution">
    <text evidence="10">Lacks conserved residue(s) required for the propagation of feature annotation.</text>
</comment>
<evidence type="ECO:0000256" key="9">
    <source>
        <dbReference type="ARBA" id="ARBA00023136"/>
    </source>
</evidence>
<keyword evidence="9 10" id="KW-0472">Membrane</keyword>
<evidence type="ECO:0000256" key="1">
    <source>
        <dbReference type="ARBA" id="ARBA00004337"/>
    </source>
</evidence>
<keyword evidence="5" id="KW-0732">Signal</keyword>
<dbReference type="Proteomes" id="UP001497444">
    <property type="component" value="Chromosome 11"/>
</dbReference>
<keyword evidence="4 10" id="KW-0812">Transmembrane</keyword>
<evidence type="ECO:0000256" key="6">
    <source>
        <dbReference type="ARBA" id="ARBA00022753"/>
    </source>
</evidence>
<feature type="transmembrane region" description="Helical" evidence="10">
    <location>
        <begin position="154"/>
        <end position="180"/>
    </location>
</feature>
<evidence type="ECO:0000256" key="5">
    <source>
        <dbReference type="ARBA" id="ARBA00022729"/>
    </source>
</evidence>
<keyword evidence="6" id="KW-0967">Endosome</keyword>
<sequence length="335" mass="37457">MSPTRQAISGGLIGGRPITKWALEKFAFFSDWSFLYILCILVNGYHIYVLGRYERLQGQRRNDVEPSAGKLVMMDVFQAPWFPEILCIVVGNGLQITCTALVIGSFFDVIFLTSSVPPGMSAITCMIFIYSLFSIVGGYVATWMWSTFKEDARGWISISLGVACFFPGFVFTLHILLNVMYWSNNSTCAMSIWVSILLLLTCVGMSVPLTLLGGFLGRQVKRTQFPMPTNRQIPSKEQLPWLWIFVAGVVPLGCIMYVATFSIMSSIWWGRAYYPSPGNLSLLLQLLVLVCSYGSQLLTFPNSPFRGSPPVVEDRFCLRLIGVLRVSILPQLSLE</sequence>
<protein>
    <recommendedName>
        <fullName evidence="10">Transmembrane 9 superfamily member</fullName>
    </recommendedName>
</protein>
<feature type="transmembrane region" description="Helical" evidence="10">
    <location>
        <begin position="192"/>
        <end position="217"/>
    </location>
</feature>
<proteinExistence type="inferred from homology"/>
<evidence type="ECO:0000256" key="8">
    <source>
        <dbReference type="ARBA" id="ARBA00023034"/>
    </source>
</evidence>
<name>A0ABP0VX08_9BRYO</name>
<keyword evidence="7 10" id="KW-1133">Transmembrane helix</keyword>
<dbReference type="Pfam" id="PF02990">
    <property type="entry name" value="EMP70"/>
    <property type="match status" value="1"/>
</dbReference>
<comment type="subcellular location">
    <subcellularLocation>
        <location evidence="1">Endosome membrane</location>
        <topology evidence="1">Multi-pass membrane protein</topology>
    </subcellularLocation>
    <subcellularLocation>
        <location evidence="2">Golgi apparatus membrane</location>
        <topology evidence="2">Multi-pass membrane protein</topology>
    </subcellularLocation>
</comment>
<keyword evidence="12" id="KW-1185">Reference proteome</keyword>
<reference evidence="11" key="1">
    <citation type="submission" date="2024-02" db="EMBL/GenBank/DDBJ databases">
        <authorList>
            <consortium name="ELIXIR-Norway"/>
            <consortium name="Elixir Norway"/>
        </authorList>
    </citation>
    <scope>NUCLEOTIDE SEQUENCE</scope>
</reference>
<feature type="transmembrane region" description="Helical" evidence="10">
    <location>
        <begin position="241"/>
        <end position="270"/>
    </location>
</feature>
<dbReference type="InterPro" id="IPR004240">
    <property type="entry name" value="EMP70"/>
</dbReference>
<organism evidence="11 12">
    <name type="scientific">Sphagnum jensenii</name>
    <dbReference type="NCBI Taxonomy" id="128206"/>
    <lineage>
        <taxon>Eukaryota</taxon>
        <taxon>Viridiplantae</taxon>
        <taxon>Streptophyta</taxon>
        <taxon>Embryophyta</taxon>
        <taxon>Bryophyta</taxon>
        <taxon>Sphagnophytina</taxon>
        <taxon>Sphagnopsida</taxon>
        <taxon>Sphagnales</taxon>
        <taxon>Sphagnaceae</taxon>
        <taxon>Sphagnum</taxon>
    </lineage>
</organism>